<dbReference type="Gene3D" id="3.20.20.70">
    <property type="entry name" value="Aldolase class I"/>
    <property type="match status" value="1"/>
</dbReference>
<gene>
    <name evidence="7" type="primary">nanE</name>
    <name evidence="8" type="ORF">R4Z09_26825</name>
</gene>
<dbReference type="InterPro" id="IPR007260">
    <property type="entry name" value="NanE"/>
</dbReference>
<comment type="similarity">
    <text evidence="4 7">Belongs to the NanE family.</text>
</comment>
<dbReference type="PANTHER" id="PTHR36204">
    <property type="entry name" value="N-ACETYLMANNOSAMINE-6-PHOSPHATE 2-EPIMERASE-RELATED"/>
    <property type="match status" value="1"/>
</dbReference>
<dbReference type="NCBIfam" id="NF002231">
    <property type="entry name" value="PRK01130.1"/>
    <property type="match status" value="1"/>
</dbReference>
<comment type="pathway">
    <text evidence="3 7">Amino-sugar metabolism; N-acetylneuraminate degradation; D-fructose 6-phosphate from N-acetylneuraminate: step 3/5.</text>
</comment>
<evidence type="ECO:0000256" key="3">
    <source>
        <dbReference type="ARBA" id="ARBA00005081"/>
    </source>
</evidence>
<dbReference type="HAMAP" id="MF_01235">
    <property type="entry name" value="ManNAc6P_epimer"/>
    <property type="match status" value="1"/>
</dbReference>
<keyword evidence="5 7" id="KW-0413">Isomerase</keyword>
<comment type="catalytic activity">
    <reaction evidence="1 7">
        <text>an N-acyl-D-glucosamine 6-phosphate = an N-acyl-D-mannosamine 6-phosphate</text>
        <dbReference type="Rhea" id="RHEA:23932"/>
        <dbReference type="ChEBI" id="CHEBI:57599"/>
        <dbReference type="ChEBI" id="CHEBI:57666"/>
        <dbReference type="EC" id="5.1.3.9"/>
    </reaction>
</comment>
<evidence type="ECO:0000313" key="9">
    <source>
        <dbReference type="Proteomes" id="UP001357223"/>
    </source>
</evidence>
<evidence type="ECO:0000256" key="2">
    <source>
        <dbReference type="ARBA" id="ARBA00002147"/>
    </source>
</evidence>
<dbReference type="GO" id="GO:0047465">
    <property type="term" value="F:N-acylglucosamine-6-phosphate 2-epimerase activity"/>
    <property type="evidence" value="ECO:0007669"/>
    <property type="project" value="UniProtKB-EC"/>
</dbReference>
<dbReference type="InterPro" id="IPR011060">
    <property type="entry name" value="RibuloseP-bd_barrel"/>
</dbReference>
<keyword evidence="9" id="KW-1185">Reference proteome</keyword>
<evidence type="ECO:0000313" key="8">
    <source>
        <dbReference type="EMBL" id="WVX80791.1"/>
    </source>
</evidence>
<sequence>MQQVLEQIERGLIVSCQALEGEPLHSSFIMGRMALAAKEGGAVGIRANSVADILEIKKQVDLPVIGIIKQVYGENPVFITPTMKEIDALAATGAEIIATDATARLRPDGSNLETFYKNVKAKYPDLVLMADVSSVEEAIFADELGFDIVAPTLYGYTEKTKGLKIDDHNYFVIKQIIKEVKKAKVIAEGNVSTPEIARSVLDIGVHAVVVGGAITRPQIITKRFADALKMDNLF</sequence>
<evidence type="ECO:0000256" key="6">
    <source>
        <dbReference type="ARBA" id="ARBA00023277"/>
    </source>
</evidence>
<dbReference type="RefSeq" id="WP_338449722.1">
    <property type="nucleotide sequence ID" value="NZ_CP137640.1"/>
</dbReference>
<evidence type="ECO:0000256" key="5">
    <source>
        <dbReference type="ARBA" id="ARBA00023235"/>
    </source>
</evidence>
<protein>
    <recommendedName>
        <fullName evidence="7">Putative N-acetylmannosamine-6-phosphate 2-epimerase</fullName>
        <ecNumber evidence="7">5.1.3.9</ecNumber>
    </recommendedName>
    <alternativeName>
        <fullName evidence="7">ManNAc-6-P epimerase</fullName>
    </alternativeName>
</protein>
<dbReference type="SUPFAM" id="SSF51366">
    <property type="entry name" value="Ribulose-phoshate binding barrel"/>
    <property type="match status" value="1"/>
</dbReference>
<evidence type="ECO:0000256" key="4">
    <source>
        <dbReference type="ARBA" id="ARBA00007439"/>
    </source>
</evidence>
<reference evidence="8 9" key="1">
    <citation type="submission" date="2023-10" db="EMBL/GenBank/DDBJ databases">
        <title>Niallia locisalis sp.nov. isolated from a salt pond sample.</title>
        <authorList>
            <person name="Li X.-J."/>
            <person name="Dong L."/>
        </authorList>
    </citation>
    <scope>NUCLEOTIDE SEQUENCE [LARGE SCALE GENOMIC DNA]</scope>
    <source>
        <strain evidence="8 9">DSM 29761</strain>
    </source>
</reference>
<evidence type="ECO:0000256" key="1">
    <source>
        <dbReference type="ARBA" id="ARBA00000056"/>
    </source>
</evidence>
<comment type="function">
    <text evidence="2 7">Converts N-acetylmannosamine-6-phosphate (ManNAc-6-P) to N-acetylglucosamine-6-phosphate (GlcNAc-6-P).</text>
</comment>
<dbReference type="EMBL" id="CP137640">
    <property type="protein sequence ID" value="WVX80791.1"/>
    <property type="molecule type" value="Genomic_DNA"/>
</dbReference>
<dbReference type="InterPro" id="IPR013785">
    <property type="entry name" value="Aldolase_TIM"/>
</dbReference>
<dbReference type="Pfam" id="PF04131">
    <property type="entry name" value="NanE"/>
    <property type="match status" value="1"/>
</dbReference>
<name>A0ABZ2CCC9_9BACI</name>
<evidence type="ECO:0000256" key="7">
    <source>
        <dbReference type="HAMAP-Rule" id="MF_01235"/>
    </source>
</evidence>
<keyword evidence="6 7" id="KW-0119">Carbohydrate metabolism</keyword>
<dbReference type="EC" id="5.1.3.9" evidence="7"/>
<dbReference type="CDD" id="cd04729">
    <property type="entry name" value="NanE"/>
    <property type="match status" value="1"/>
</dbReference>
<dbReference type="PANTHER" id="PTHR36204:SF1">
    <property type="entry name" value="N-ACETYLMANNOSAMINE-6-PHOSPHATE 2-EPIMERASE-RELATED"/>
    <property type="match status" value="1"/>
</dbReference>
<proteinExistence type="inferred from homology"/>
<organism evidence="8 9">
    <name type="scientific">Niallia oryzisoli</name>
    <dbReference type="NCBI Taxonomy" id="1737571"/>
    <lineage>
        <taxon>Bacteria</taxon>
        <taxon>Bacillati</taxon>
        <taxon>Bacillota</taxon>
        <taxon>Bacilli</taxon>
        <taxon>Bacillales</taxon>
        <taxon>Bacillaceae</taxon>
        <taxon>Niallia</taxon>
    </lineage>
</organism>
<accession>A0ABZ2CCC9</accession>
<dbReference type="Proteomes" id="UP001357223">
    <property type="component" value="Chromosome"/>
</dbReference>